<dbReference type="Pfam" id="PF10119">
    <property type="entry name" value="MethyTransf_Reg"/>
    <property type="match status" value="1"/>
</dbReference>
<keyword evidence="3" id="KW-0489">Methyltransferase</keyword>
<gene>
    <name evidence="3" type="ORF">SAMN05216245_1094</name>
</gene>
<dbReference type="InterPro" id="IPR013217">
    <property type="entry name" value="Methyltransf_12"/>
</dbReference>
<name>A0A1I2BHW5_9FIRM</name>
<sequence length="512" mass="58598">MWNEGYFTEGTYTYGYYRELSPAWQRFCLLANGYEISEPGPDSVHCELGFGQGVSINVHAAAVPGRYTGTDFNPSHARHANLLNNASGAKADLRDLSFAEMLESKDMPQFDSIGMHGVWTWISQDNQKKIVEFVRRYLKPGGVFYNSYNCFPGWAQNHPIRELLTMPDIYARSGNNAAERITNALAFAEKAVKANSQYAEQHKLLINSLQELKKQNPSYLAHEYLNRDWNVMYFTEVAEMLKEAKLEYACTARLLDSLDNLESMNMPEEALAFLAGISHPLLREEMRDYYINRQFREDLYVKGGIKLTPQQRIDSLLETKYVIVASDAEKLQCSGYYRTVDFKSELISPIFSWLKASRSKPRSFTAFTSVHPEITPIVLYSLLLVMAEQNIIAPCQPEEAVLAVAPYCRRLNSYLCRRALYSEDVSVLASPLTGYGFNIGRVPQMFLHFLWEGKKESTLYKEVWNILKSQNRSLIRDGKRLETDKDNLAELKEQGKVFIEKMLPVLKTLGIY</sequence>
<dbReference type="CDD" id="cd02440">
    <property type="entry name" value="AdoMet_MTases"/>
    <property type="match status" value="1"/>
</dbReference>
<keyword evidence="3" id="KW-0808">Transferase</keyword>
<dbReference type="EMBL" id="FONL01000009">
    <property type="protein sequence ID" value="SFE55418.1"/>
    <property type="molecule type" value="Genomic_DNA"/>
</dbReference>
<dbReference type="GO" id="GO:0032259">
    <property type="term" value="P:methylation"/>
    <property type="evidence" value="ECO:0007669"/>
    <property type="project" value="UniProtKB-KW"/>
</dbReference>
<dbReference type="AlphaFoldDB" id="A0A1I2BHW5"/>
<proteinExistence type="predicted"/>
<dbReference type="Pfam" id="PF08242">
    <property type="entry name" value="Methyltransf_12"/>
    <property type="match status" value="1"/>
</dbReference>
<dbReference type="SUPFAM" id="SSF53335">
    <property type="entry name" value="S-adenosyl-L-methionine-dependent methyltransferases"/>
    <property type="match status" value="1"/>
</dbReference>
<dbReference type="InterPro" id="IPR018773">
    <property type="entry name" value="MeTrfase_reg_dom_prd"/>
</dbReference>
<keyword evidence="4" id="KW-1185">Reference proteome</keyword>
<dbReference type="InterPro" id="IPR029063">
    <property type="entry name" value="SAM-dependent_MTases_sf"/>
</dbReference>
<feature type="domain" description="Methyltransferase regulatory" evidence="2">
    <location>
        <begin position="216"/>
        <end position="302"/>
    </location>
</feature>
<accession>A0A1I2BHW5</accession>
<organism evidence="3 4">
    <name type="scientific">Succiniclasticum ruminis DSM 9236</name>
    <dbReference type="NCBI Taxonomy" id="1123323"/>
    <lineage>
        <taxon>Bacteria</taxon>
        <taxon>Bacillati</taxon>
        <taxon>Bacillota</taxon>
        <taxon>Negativicutes</taxon>
        <taxon>Acidaminococcales</taxon>
        <taxon>Acidaminococcaceae</taxon>
        <taxon>Succiniclasticum</taxon>
    </lineage>
</organism>
<dbReference type="STRING" id="1123323.SAMN05216245_1094"/>
<dbReference type="Gene3D" id="3.40.50.150">
    <property type="entry name" value="Vaccinia Virus protein VP39"/>
    <property type="match status" value="1"/>
</dbReference>
<dbReference type="Proteomes" id="UP000198896">
    <property type="component" value="Unassembled WGS sequence"/>
</dbReference>
<dbReference type="RefSeq" id="WP_093913581.1">
    <property type="nucleotide sequence ID" value="NZ_FONL01000009.1"/>
</dbReference>
<feature type="domain" description="Methyltransferase type 12" evidence="1">
    <location>
        <begin position="47"/>
        <end position="144"/>
    </location>
</feature>
<dbReference type="OrthoDB" id="5298787at2"/>
<reference evidence="3 4" key="1">
    <citation type="submission" date="2016-10" db="EMBL/GenBank/DDBJ databases">
        <authorList>
            <person name="de Groot N.N."/>
        </authorList>
    </citation>
    <scope>NUCLEOTIDE SEQUENCE [LARGE SCALE GENOMIC DNA]</scope>
    <source>
        <strain evidence="3 4">DSM 9236</strain>
    </source>
</reference>
<evidence type="ECO:0000313" key="3">
    <source>
        <dbReference type="EMBL" id="SFE55418.1"/>
    </source>
</evidence>
<evidence type="ECO:0000259" key="2">
    <source>
        <dbReference type="Pfam" id="PF10119"/>
    </source>
</evidence>
<evidence type="ECO:0000313" key="4">
    <source>
        <dbReference type="Proteomes" id="UP000198896"/>
    </source>
</evidence>
<protein>
    <submittedName>
        <fullName evidence="3">Methyltransferase domain-containing protein</fullName>
    </submittedName>
</protein>
<evidence type="ECO:0000259" key="1">
    <source>
        <dbReference type="Pfam" id="PF08242"/>
    </source>
</evidence>
<dbReference type="GO" id="GO:0008168">
    <property type="term" value="F:methyltransferase activity"/>
    <property type="evidence" value="ECO:0007669"/>
    <property type="project" value="UniProtKB-KW"/>
</dbReference>